<proteinExistence type="predicted"/>
<keyword evidence="2" id="KW-1185">Reference proteome</keyword>
<accession>A0A517Y596</accession>
<evidence type="ECO:0000313" key="1">
    <source>
        <dbReference type="EMBL" id="QDU25417.1"/>
    </source>
</evidence>
<organism evidence="1 2">
    <name type="scientific">Anatilimnocola aggregata</name>
    <dbReference type="NCBI Taxonomy" id="2528021"/>
    <lineage>
        <taxon>Bacteria</taxon>
        <taxon>Pseudomonadati</taxon>
        <taxon>Planctomycetota</taxon>
        <taxon>Planctomycetia</taxon>
        <taxon>Pirellulales</taxon>
        <taxon>Pirellulaceae</taxon>
        <taxon>Anatilimnocola</taxon>
    </lineage>
</organism>
<dbReference type="Proteomes" id="UP000315017">
    <property type="component" value="Chromosome"/>
</dbReference>
<dbReference type="AlphaFoldDB" id="A0A517Y596"/>
<evidence type="ECO:0000313" key="2">
    <source>
        <dbReference type="Proteomes" id="UP000315017"/>
    </source>
</evidence>
<protein>
    <submittedName>
        <fullName evidence="1">Uncharacterized protein</fullName>
    </submittedName>
</protein>
<dbReference type="EMBL" id="CP036274">
    <property type="protein sequence ID" value="QDU25417.1"/>
    <property type="molecule type" value="Genomic_DNA"/>
</dbReference>
<gene>
    <name evidence="1" type="ORF">ETAA8_04850</name>
</gene>
<name>A0A517Y596_9BACT</name>
<dbReference type="KEGG" id="aagg:ETAA8_04850"/>
<reference evidence="1 2" key="1">
    <citation type="submission" date="2019-02" db="EMBL/GenBank/DDBJ databases">
        <title>Deep-cultivation of Planctomycetes and their phenomic and genomic characterization uncovers novel biology.</title>
        <authorList>
            <person name="Wiegand S."/>
            <person name="Jogler M."/>
            <person name="Boedeker C."/>
            <person name="Pinto D."/>
            <person name="Vollmers J."/>
            <person name="Rivas-Marin E."/>
            <person name="Kohn T."/>
            <person name="Peeters S.H."/>
            <person name="Heuer A."/>
            <person name="Rast P."/>
            <person name="Oberbeckmann S."/>
            <person name="Bunk B."/>
            <person name="Jeske O."/>
            <person name="Meyerdierks A."/>
            <person name="Storesund J.E."/>
            <person name="Kallscheuer N."/>
            <person name="Luecker S."/>
            <person name="Lage O.M."/>
            <person name="Pohl T."/>
            <person name="Merkel B.J."/>
            <person name="Hornburger P."/>
            <person name="Mueller R.-W."/>
            <person name="Bruemmer F."/>
            <person name="Labrenz M."/>
            <person name="Spormann A.M."/>
            <person name="Op den Camp H."/>
            <person name="Overmann J."/>
            <person name="Amann R."/>
            <person name="Jetten M.S.M."/>
            <person name="Mascher T."/>
            <person name="Medema M.H."/>
            <person name="Devos D.P."/>
            <person name="Kaster A.-K."/>
            <person name="Ovreas L."/>
            <person name="Rohde M."/>
            <person name="Galperin M.Y."/>
            <person name="Jogler C."/>
        </authorList>
    </citation>
    <scope>NUCLEOTIDE SEQUENCE [LARGE SCALE GENOMIC DNA]</scope>
    <source>
        <strain evidence="1 2">ETA_A8</strain>
    </source>
</reference>
<sequence>MCGPKYCSMKLTEDIRKMAVAGEFTVKPEIDEKLLTLNAGT</sequence>